<dbReference type="AlphaFoldDB" id="A0A7J3XYF6"/>
<dbReference type="GO" id="GO:0016979">
    <property type="term" value="F:lipoate-protein ligase activity"/>
    <property type="evidence" value="ECO:0007669"/>
    <property type="project" value="UniProtKB-EC"/>
</dbReference>
<name>A0A7J3XYF6_9CREN</name>
<proteinExistence type="predicted"/>
<accession>A0A7J3XYF6</accession>
<organism evidence="9">
    <name type="scientific">Thermogladius calderae</name>
    <dbReference type="NCBI Taxonomy" id="1200300"/>
    <lineage>
        <taxon>Archaea</taxon>
        <taxon>Thermoproteota</taxon>
        <taxon>Thermoprotei</taxon>
        <taxon>Desulfurococcales</taxon>
        <taxon>Desulfurococcaceae</taxon>
        <taxon>Thermogladius</taxon>
    </lineage>
</organism>
<comment type="pathway">
    <text evidence="1">Protein modification; protein lipoylation via exogenous pathway; protein N(6)-(lipoyl)lysine from lipoate: step 2/2.</text>
</comment>
<evidence type="ECO:0000256" key="6">
    <source>
        <dbReference type="ARBA" id="ARBA00022840"/>
    </source>
</evidence>
<sequence>MRIGVYEHKARKGLIRVSIRIAGGVIDDVSVTGDFFIYPEDSVFQLESRLRGLEASWEVVSRVLDEFFSSGLELAGATPEDFKVAFRKALEEAGLVEGA</sequence>
<dbReference type="EC" id="6.3.1.20" evidence="3"/>
<evidence type="ECO:0000256" key="7">
    <source>
        <dbReference type="ARBA" id="ARBA00048037"/>
    </source>
</evidence>
<dbReference type="GO" id="GO:0005524">
    <property type="term" value="F:ATP binding"/>
    <property type="evidence" value="ECO:0007669"/>
    <property type="project" value="UniProtKB-KW"/>
</dbReference>
<protein>
    <recommendedName>
        <fullName evidence="3">lipoate--protein ligase</fullName>
        <ecNumber evidence="3">6.3.1.20</ecNumber>
    </recommendedName>
</protein>
<comment type="pathway">
    <text evidence="2">Protein modification; protein lipoylation via exogenous pathway; protein N(6)-(lipoyl)lysine from lipoate: step 1/2.</text>
</comment>
<dbReference type="SUPFAM" id="SSF82649">
    <property type="entry name" value="SufE/NifU"/>
    <property type="match status" value="1"/>
</dbReference>
<comment type="caution">
    <text evidence="9">The sequence shown here is derived from an EMBL/GenBank/DDBJ whole genome shotgun (WGS) entry which is preliminary data.</text>
</comment>
<evidence type="ECO:0000259" key="8">
    <source>
        <dbReference type="Pfam" id="PF10437"/>
    </source>
</evidence>
<keyword evidence="6" id="KW-0067">ATP-binding</keyword>
<keyword evidence="5" id="KW-0547">Nucleotide-binding</keyword>
<dbReference type="PANTHER" id="PTHR43679">
    <property type="entry name" value="OCTANOYLTRANSFERASE LIPM-RELATED"/>
    <property type="match status" value="1"/>
</dbReference>
<dbReference type="InterPro" id="IPR019491">
    <property type="entry name" value="Lipoate_protein_ligase_C"/>
</dbReference>
<keyword evidence="4 9" id="KW-0436">Ligase</keyword>
<evidence type="ECO:0000256" key="2">
    <source>
        <dbReference type="ARBA" id="ARBA00005124"/>
    </source>
</evidence>
<evidence type="ECO:0000256" key="4">
    <source>
        <dbReference type="ARBA" id="ARBA00022598"/>
    </source>
</evidence>
<evidence type="ECO:0000256" key="5">
    <source>
        <dbReference type="ARBA" id="ARBA00022741"/>
    </source>
</evidence>
<evidence type="ECO:0000313" key="9">
    <source>
        <dbReference type="EMBL" id="HHP67720.1"/>
    </source>
</evidence>
<dbReference type="EMBL" id="DRYK01000035">
    <property type="protein sequence ID" value="HHP67720.1"/>
    <property type="molecule type" value="Genomic_DNA"/>
</dbReference>
<dbReference type="InterPro" id="IPR050664">
    <property type="entry name" value="Octanoyltrans_LipM/LipL"/>
</dbReference>
<dbReference type="GO" id="GO:0009249">
    <property type="term" value="P:protein lipoylation"/>
    <property type="evidence" value="ECO:0007669"/>
    <property type="project" value="UniProtKB-ARBA"/>
</dbReference>
<comment type="catalytic activity">
    <reaction evidence="7">
        <text>L-lysyl-[lipoyl-carrier protein] + (R)-lipoate + ATP = N(6)-[(R)-lipoyl]-L-lysyl-[lipoyl-carrier protein] + AMP + diphosphate + H(+)</text>
        <dbReference type="Rhea" id="RHEA:49288"/>
        <dbReference type="Rhea" id="RHEA-COMP:10500"/>
        <dbReference type="Rhea" id="RHEA-COMP:10502"/>
        <dbReference type="ChEBI" id="CHEBI:15378"/>
        <dbReference type="ChEBI" id="CHEBI:29969"/>
        <dbReference type="ChEBI" id="CHEBI:30616"/>
        <dbReference type="ChEBI" id="CHEBI:33019"/>
        <dbReference type="ChEBI" id="CHEBI:83088"/>
        <dbReference type="ChEBI" id="CHEBI:83099"/>
        <dbReference type="ChEBI" id="CHEBI:456215"/>
        <dbReference type="EC" id="6.3.1.20"/>
    </reaction>
</comment>
<dbReference type="UniPathway" id="UPA00537">
    <property type="reaction ID" value="UER00594"/>
</dbReference>
<evidence type="ECO:0000256" key="3">
    <source>
        <dbReference type="ARBA" id="ARBA00012367"/>
    </source>
</evidence>
<feature type="domain" description="Lipoate protein ligase C-terminal" evidence="8">
    <location>
        <begin position="7"/>
        <end position="82"/>
    </location>
</feature>
<reference evidence="9" key="1">
    <citation type="journal article" date="2020" name="mSystems">
        <title>Genome- and Community-Level Interaction Insights into Carbon Utilization and Element Cycling Functions of Hydrothermarchaeota in Hydrothermal Sediment.</title>
        <authorList>
            <person name="Zhou Z."/>
            <person name="Liu Y."/>
            <person name="Xu W."/>
            <person name="Pan J."/>
            <person name="Luo Z.H."/>
            <person name="Li M."/>
        </authorList>
    </citation>
    <scope>NUCLEOTIDE SEQUENCE [LARGE SCALE GENOMIC DNA]</scope>
    <source>
        <strain evidence="9">SpSt-110</strain>
    </source>
</reference>
<dbReference type="Gene3D" id="3.30.390.50">
    <property type="entry name" value="CO dehydrogenase flavoprotein, C-terminal domain"/>
    <property type="match status" value="1"/>
</dbReference>
<evidence type="ECO:0000256" key="1">
    <source>
        <dbReference type="ARBA" id="ARBA00005085"/>
    </source>
</evidence>
<dbReference type="Pfam" id="PF10437">
    <property type="entry name" value="Lip_prot_lig_C"/>
    <property type="match status" value="1"/>
</dbReference>
<dbReference type="PANTHER" id="PTHR43679:SF2">
    <property type="entry name" value="OCTANOYL-[GCVH]:PROTEIN N-OCTANOYLTRANSFERASE"/>
    <property type="match status" value="1"/>
</dbReference>
<gene>
    <name evidence="9" type="ORF">ENM60_02850</name>
</gene>